<dbReference type="Pfam" id="PF12279">
    <property type="entry name" value="DUF3619"/>
    <property type="match status" value="1"/>
</dbReference>
<evidence type="ECO:0008006" key="4">
    <source>
        <dbReference type="Google" id="ProtNLM"/>
    </source>
</evidence>
<gene>
    <name evidence="2" type="ORF">GCM10007350_28710</name>
</gene>
<feature type="transmembrane region" description="Helical" evidence="1">
    <location>
        <begin position="69"/>
        <end position="88"/>
    </location>
</feature>
<evidence type="ECO:0000313" key="3">
    <source>
        <dbReference type="Proteomes" id="UP000604737"/>
    </source>
</evidence>
<reference evidence="3" key="1">
    <citation type="journal article" date="2019" name="Int. J. Syst. Evol. Microbiol.">
        <title>The Global Catalogue of Microorganisms (GCM) 10K type strain sequencing project: providing services to taxonomists for standard genome sequencing and annotation.</title>
        <authorList>
            <consortium name="The Broad Institute Genomics Platform"/>
            <consortium name="The Broad Institute Genome Sequencing Center for Infectious Disease"/>
            <person name="Wu L."/>
            <person name="Ma J."/>
        </authorList>
    </citation>
    <scope>NUCLEOTIDE SEQUENCE [LARGE SCALE GENOMIC DNA]</scope>
    <source>
        <strain evidence="3">KCTC 23701</strain>
    </source>
</reference>
<comment type="caution">
    <text evidence="2">The sequence shown here is derived from an EMBL/GenBank/DDBJ whole genome shotgun (WGS) entry which is preliminary data.</text>
</comment>
<proteinExistence type="predicted"/>
<dbReference type="EMBL" id="BMYO01000008">
    <property type="protein sequence ID" value="GHD66460.1"/>
    <property type="molecule type" value="Genomic_DNA"/>
</dbReference>
<protein>
    <recommendedName>
        <fullName evidence="4">DUF3619 family protein</fullName>
    </recommendedName>
</protein>
<accession>A0ABQ3H4Y2</accession>
<keyword evidence="1" id="KW-0472">Membrane</keyword>
<keyword evidence="1" id="KW-1133">Transmembrane helix</keyword>
<dbReference type="InterPro" id="IPR022064">
    <property type="entry name" value="DUF3619"/>
</dbReference>
<sequence>MTATTPPSDPERKVQLLRRLADAPLSPKATQRLAEARRNALAHAHHGTLRGWITSAGTWLAEHGHARTLIAAAALGVVLMAGSGWFWHQREAEFAFDKQMLTDDIPLDVLVNGNFDTWHAESR</sequence>
<evidence type="ECO:0000313" key="2">
    <source>
        <dbReference type="EMBL" id="GHD66460.1"/>
    </source>
</evidence>
<evidence type="ECO:0000256" key="1">
    <source>
        <dbReference type="SAM" id="Phobius"/>
    </source>
</evidence>
<organism evidence="2 3">
    <name type="scientific">Jeongeupia chitinilytica</name>
    <dbReference type="NCBI Taxonomy" id="1041641"/>
    <lineage>
        <taxon>Bacteria</taxon>
        <taxon>Pseudomonadati</taxon>
        <taxon>Pseudomonadota</taxon>
        <taxon>Betaproteobacteria</taxon>
        <taxon>Neisseriales</taxon>
        <taxon>Chitinibacteraceae</taxon>
        <taxon>Jeongeupia</taxon>
    </lineage>
</organism>
<dbReference type="Proteomes" id="UP000604737">
    <property type="component" value="Unassembled WGS sequence"/>
</dbReference>
<keyword evidence="1" id="KW-0812">Transmembrane</keyword>
<keyword evidence="3" id="KW-1185">Reference proteome</keyword>
<dbReference type="RefSeq" id="WP_189461592.1">
    <property type="nucleotide sequence ID" value="NZ_BMYO01000008.1"/>
</dbReference>
<name>A0ABQ3H4Y2_9NEIS</name>